<name>A0A9X7BN10_BACTU</name>
<proteinExistence type="predicted"/>
<organism evidence="1 2">
    <name type="scientific">Bacillus thuringiensis</name>
    <dbReference type="NCBI Taxonomy" id="1428"/>
    <lineage>
        <taxon>Bacteria</taxon>
        <taxon>Bacillati</taxon>
        <taxon>Bacillota</taxon>
        <taxon>Bacilli</taxon>
        <taxon>Bacillales</taxon>
        <taxon>Bacillaceae</taxon>
        <taxon>Bacillus</taxon>
        <taxon>Bacillus cereus group</taxon>
    </lineage>
</organism>
<dbReference type="Proteomes" id="UP000223366">
    <property type="component" value="Unassembled WGS sequence"/>
</dbReference>
<evidence type="ECO:0000313" key="2">
    <source>
        <dbReference type="Proteomes" id="UP000223366"/>
    </source>
</evidence>
<dbReference type="AlphaFoldDB" id="A0A9X7BN10"/>
<dbReference type="EMBL" id="NVDU01000032">
    <property type="protein sequence ID" value="PFV30552.1"/>
    <property type="molecule type" value="Genomic_DNA"/>
</dbReference>
<accession>A0A9X7BN10</accession>
<sequence length="235" mass="27169">MGITLTIDTLQKLNDTDLATKFFDLLEKHGLHLEKLGLYEPLKQEYSKEKGIEIWCLEDEGCFDIESNKSLGKAGGVLGKSKTQGFTMHVVWWDCPWKKTNYIWFHFQKKAYKAYKTQIQELFKDLIILTNGLYGYISDEIAVNRQHVTGTIQERISGVFWCNYFGPPLLEVLRKENVESFSWYNSVKVDNGGVITYLTSDALDIKLKSNELENKAQEYIGSHWFNGKAANYHIF</sequence>
<gene>
    <name evidence="1" type="ORF">COK99_14990</name>
</gene>
<dbReference type="RefSeq" id="WP_097960972.1">
    <property type="nucleotide sequence ID" value="NZ_NUHS01000071.1"/>
</dbReference>
<comment type="caution">
    <text evidence="1">The sequence shown here is derived from an EMBL/GenBank/DDBJ whole genome shotgun (WGS) entry which is preliminary data.</text>
</comment>
<evidence type="ECO:0000313" key="1">
    <source>
        <dbReference type="EMBL" id="PFV30552.1"/>
    </source>
</evidence>
<protein>
    <submittedName>
        <fullName evidence="1">Uncharacterized protein</fullName>
    </submittedName>
</protein>
<reference evidence="1 2" key="1">
    <citation type="submission" date="2017-09" db="EMBL/GenBank/DDBJ databases">
        <title>Large-scale bioinformatics analysis of Bacillus genomes uncovers conserved roles of natural products in bacterial physiology.</title>
        <authorList>
            <consortium name="Agbiome Team Llc"/>
            <person name="Bleich R.M."/>
            <person name="Grubbs K.J."/>
            <person name="Santa Maria K.C."/>
            <person name="Allen S.E."/>
            <person name="Farag S."/>
            <person name="Shank E.A."/>
            <person name="Bowers A."/>
        </authorList>
    </citation>
    <scope>NUCLEOTIDE SEQUENCE [LARGE SCALE GENOMIC DNA]</scope>
    <source>
        <strain evidence="1 2">AFS060060</strain>
    </source>
</reference>